<evidence type="ECO:0000256" key="4">
    <source>
        <dbReference type="ARBA" id="ARBA00022980"/>
    </source>
</evidence>
<dbReference type="InterPro" id="IPR036510">
    <property type="entry name" value="Ribosomal_bS20_sf"/>
</dbReference>
<evidence type="ECO:0000256" key="2">
    <source>
        <dbReference type="ARBA" id="ARBA00022730"/>
    </source>
</evidence>
<dbReference type="NCBIfam" id="TIGR00029">
    <property type="entry name" value="S20"/>
    <property type="match status" value="1"/>
</dbReference>
<evidence type="ECO:0000256" key="5">
    <source>
        <dbReference type="ARBA" id="ARBA00023274"/>
    </source>
</evidence>
<keyword evidence="5 7" id="KW-0687">Ribonucleoprotein</keyword>
<dbReference type="Pfam" id="PF01649">
    <property type="entry name" value="Ribosomal_S20p"/>
    <property type="match status" value="1"/>
</dbReference>
<feature type="region of interest" description="Disordered" evidence="8">
    <location>
        <begin position="60"/>
        <end position="82"/>
    </location>
</feature>
<accession>W0RJU2</accession>
<dbReference type="GO" id="GO:0019843">
    <property type="term" value="F:rRNA binding"/>
    <property type="evidence" value="ECO:0007669"/>
    <property type="project" value="UniProtKB-UniRule"/>
</dbReference>
<keyword evidence="2 7" id="KW-0699">rRNA-binding</keyword>
<evidence type="ECO:0000256" key="8">
    <source>
        <dbReference type="SAM" id="MobiDB-lite"/>
    </source>
</evidence>
<dbReference type="STRING" id="861299.J421_3145"/>
<organism evidence="9 10">
    <name type="scientific">Gemmatirosa kalamazoonensis</name>
    <dbReference type="NCBI Taxonomy" id="861299"/>
    <lineage>
        <taxon>Bacteria</taxon>
        <taxon>Pseudomonadati</taxon>
        <taxon>Gemmatimonadota</taxon>
        <taxon>Gemmatimonadia</taxon>
        <taxon>Gemmatimonadales</taxon>
        <taxon>Gemmatimonadaceae</taxon>
        <taxon>Gemmatirosa</taxon>
    </lineage>
</organism>
<protein>
    <recommendedName>
        <fullName evidence="6 7">Small ribosomal subunit protein bS20</fullName>
    </recommendedName>
</protein>
<reference evidence="9 10" key="1">
    <citation type="journal article" date="2014" name="Genome Announc.">
        <title>Genome Sequence and Methylome of Soil Bacterium Gemmatirosa kalamazoonensis KBS708T, a Member of the Rarely Cultivated Gemmatimonadetes Phylum.</title>
        <authorList>
            <person name="Debruyn J.M."/>
            <person name="Radosevich M."/>
            <person name="Wommack K.E."/>
            <person name="Polson S.W."/>
            <person name="Hauser L.J."/>
            <person name="Fawaz M.N."/>
            <person name="Korlach J."/>
            <person name="Tsai Y.C."/>
        </authorList>
    </citation>
    <scope>NUCLEOTIDE SEQUENCE [LARGE SCALE GENOMIC DNA]</scope>
    <source>
        <strain evidence="9 10">KBS708</strain>
    </source>
</reference>
<keyword evidence="4 7" id="KW-0689">Ribosomal protein</keyword>
<evidence type="ECO:0000256" key="6">
    <source>
        <dbReference type="ARBA" id="ARBA00035136"/>
    </source>
</evidence>
<comment type="similarity">
    <text evidence="7">Belongs to the bacterial ribosomal protein bS20 family.</text>
</comment>
<dbReference type="InterPro" id="IPR002583">
    <property type="entry name" value="Ribosomal_bS20"/>
</dbReference>
<keyword evidence="3 7" id="KW-0694">RNA-binding</keyword>
<dbReference type="PATRIC" id="fig|861299.3.peg.3196"/>
<sequence>MPNIASAKKNMRKSRAAAVRNRAQRSALRTALKKGRADGASDADKLNAVSQLDRAARKGLIHKNKAARHKAQIARKTAAGAQ</sequence>
<dbReference type="FunCoup" id="W0RJU2">
    <property type="interactions" value="382"/>
</dbReference>
<dbReference type="OrthoDB" id="9807974at2"/>
<dbReference type="GO" id="GO:0005840">
    <property type="term" value="C:ribosome"/>
    <property type="evidence" value="ECO:0007669"/>
    <property type="project" value="UniProtKB-KW"/>
</dbReference>
<dbReference type="GO" id="GO:1990904">
    <property type="term" value="C:ribonucleoprotein complex"/>
    <property type="evidence" value="ECO:0007669"/>
    <property type="project" value="UniProtKB-KW"/>
</dbReference>
<dbReference type="InParanoid" id="W0RJU2"/>
<dbReference type="EMBL" id="CP007128">
    <property type="protein sequence ID" value="AHG90682.1"/>
    <property type="molecule type" value="Genomic_DNA"/>
</dbReference>
<keyword evidence="10" id="KW-1185">Reference proteome</keyword>
<dbReference type="GO" id="GO:0003735">
    <property type="term" value="F:structural constituent of ribosome"/>
    <property type="evidence" value="ECO:0007669"/>
    <property type="project" value="InterPro"/>
</dbReference>
<dbReference type="Gene3D" id="1.20.58.110">
    <property type="entry name" value="Ribosomal protein S20"/>
    <property type="match status" value="1"/>
</dbReference>
<dbReference type="AlphaFoldDB" id="W0RJU2"/>
<evidence type="ECO:0000313" key="10">
    <source>
        <dbReference type="Proteomes" id="UP000019151"/>
    </source>
</evidence>
<dbReference type="SUPFAM" id="SSF46992">
    <property type="entry name" value="Ribosomal protein S20"/>
    <property type="match status" value="1"/>
</dbReference>
<dbReference type="eggNOG" id="COG0268">
    <property type="taxonomic scope" value="Bacteria"/>
</dbReference>
<feature type="compositionally biased region" description="Basic residues" evidence="8">
    <location>
        <begin position="60"/>
        <end position="73"/>
    </location>
</feature>
<dbReference type="HAMAP" id="MF_00500">
    <property type="entry name" value="Ribosomal_bS20"/>
    <property type="match status" value="1"/>
</dbReference>
<dbReference type="RefSeq" id="WP_025412146.1">
    <property type="nucleotide sequence ID" value="NZ_CP007128.1"/>
</dbReference>
<evidence type="ECO:0000256" key="3">
    <source>
        <dbReference type="ARBA" id="ARBA00022884"/>
    </source>
</evidence>
<dbReference type="GO" id="GO:0006412">
    <property type="term" value="P:translation"/>
    <property type="evidence" value="ECO:0007669"/>
    <property type="project" value="UniProtKB-UniRule"/>
</dbReference>
<comment type="function">
    <text evidence="1 7">Binds directly to 16S ribosomal RNA.</text>
</comment>
<evidence type="ECO:0000256" key="1">
    <source>
        <dbReference type="ARBA" id="ARBA00003134"/>
    </source>
</evidence>
<proteinExistence type="inferred from homology"/>
<evidence type="ECO:0000313" key="9">
    <source>
        <dbReference type="EMBL" id="AHG90682.1"/>
    </source>
</evidence>
<gene>
    <name evidence="7" type="primary">rpsT</name>
    <name evidence="9" type="ORF">J421_3145</name>
</gene>
<dbReference type="HOGENOM" id="CLU_160655_1_0_0"/>
<evidence type="ECO:0000256" key="7">
    <source>
        <dbReference type="HAMAP-Rule" id="MF_00500"/>
    </source>
</evidence>
<dbReference type="Proteomes" id="UP000019151">
    <property type="component" value="Chromosome"/>
</dbReference>
<name>W0RJU2_9BACT</name>
<feature type="region of interest" description="Disordered" evidence="8">
    <location>
        <begin position="1"/>
        <end position="43"/>
    </location>
</feature>
<dbReference type="KEGG" id="gba:J421_3145"/>